<protein>
    <submittedName>
        <fullName evidence="1">Uncharacterized protein</fullName>
    </submittedName>
</protein>
<evidence type="ECO:0000313" key="2">
    <source>
        <dbReference type="Proteomes" id="UP000064967"/>
    </source>
</evidence>
<gene>
    <name evidence="1" type="ORF">AKJ09_06747</name>
</gene>
<dbReference type="RefSeq" id="WP_146651440.1">
    <property type="nucleotide sequence ID" value="NZ_CP012333.1"/>
</dbReference>
<accession>A0A0K1Q2T9</accession>
<reference evidence="1 2" key="1">
    <citation type="submission" date="2015-08" db="EMBL/GenBank/DDBJ databases">
        <authorList>
            <person name="Babu N.S."/>
            <person name="Beckwith C.J."/>
            <person name="Beseler K.G."/>
            <person name="Brison A."/>
            <person name="Carone J.V."/>
            <person name="Caskin T.P."/>
            <person name="Diamond M."/>
            <person name="Durham M.E."/>
            <person name="Foxe J.M."/>
            <person name="Go M."/>
            <person name="Henderson B.A."/>
            <person name="Jones I.B."/>
            <person name="McGettigan J.A."/>
            <person name="Micheletti S.J."/>
            <person name="Nasrallah M.E."/>
            <person name="Ortiz D."/>
            <person name="Piller C.R."/>
            <person name="Privatt S.R."/>
            <person name="Schneider S.L."/>
            <person name="Sharp S."/>
            <person name="Smith T.C."/>
            <person name="Stanton J.D."/>
            <person name="Ullery H.E."/>
            <person name="Wilson R.J."/>
            <person name="Serrano M.G."/>
            <person name="Buck G."/>
            <person name="Lee V."/>
            <person name="Wang Y."/>
            <person name="Carvalho R."/>
            <person name="Voegtly L."/>
            <person name="Shi R."/>
            <person name="Duckworth R."/>
            <person name="Johnson A."/>
            <person name="Loviza R."/>
            <person name="Walstead R."/>
            <person name="Shah Z."/>
            <person name="Kiflezghi M."/>
            <person name="Wade K."/>
            <person name="Ball S.L."/>
            <person name="Bradley K.W."/>
            <person name="Asai D.J."/>
            <person name="Bowman C.A."/>
            <person name="Russell D.A."/>
            <person name="Pope W.H."/>
            <person name="Jacobs-Sera D."/>
            <person name="Hendrix R.W."/>
            <person name="Hatfull G.F."/>
        </authorList>
    </citation>
    <scope>NUCLEOTIDE SEQUENCE [LARGE SCALE GENOMIC DNA]</scope>
    <source>
        <strain evidence="1 2">DSM 27648</strain>
    </source>
</reference>
<name>A0A0K1Q2T9_9BACT</name>
<keyword evidence="2" id="KW-1185">Reference proteome</keyword>
<evidence type="ECO:0000313" key="1">
    <source>
        <dbReference type="EMBL" id="AKV00084.1"/>
    </source>
</evidence>
<dbReference type="KEGG" id="llu:AKJ09_06747"/>
<organism evidence="1 2">
    <name type="scientific">Labilithrix luteola</name>
    <dbReference type="NCBI Taxonomy" id="1391654"/>
    <lineage>
        <taxon>Bacteria</taxon>
        <taxon>Pseudomonadati</taxon>
        <taxon>Myxococcota</taxon>
        <taxon>Polyangia</taxon>
        <taxon>Polyangiales</taxon>
        <taxon>Labilitrichaceae</taxon>
        <taxon>Labilithrix</taxon>
    </lineage>
</organism>
<dbReference type="EMBL" id="CP012333">
    <property type="protein sequence ID" value="AKV00084.1"/>
    <property type="molecule type" value="Genomic_DNA"/>
</dbReference>
<dbReference type="Proteomes" id="UP000064967">
    <property type="component" value="Chromosome"/>
</dbReference>
<dbReference type="AlphaFoldDB" id="A0A0K1Q2T9"/>
<proteinExistence type="predicted"/>
<dbReference type="STRING" id="1391654.AKJ09_06747"/>
<sequence length="187" mass="20353">MGIDTRLLLRMPSTLSLEDCFGEWLRLALAEMPEEQRGAMKAMMLTGVGPRLADGTLVFHSNVHFAPPRQALERGVADMLNALGAEGAAVRDALAGIKFEPAPEFKRALGDFRARGGVEGAFERFREAVAEELVGRFGASLKEMHDDARGVLAFPELVEMHASTYDAAVAQVEPHGVWLPFPPTIPQ</sequence>